<dbReference type="RefSeq" id="WP_245904394.1">
    <property type="nucleotide sequence ID" value="NZ_QGGW01000010.1"/>
</dbReference>
<keyword evidence="3" id="KW-1185">Reference proteome</keyword>
<feature type="domain" description="Haemin-degrading HemS/ChuX" evidence="1">
    <location>
        <begin position="34"/>
        <end position="161"/>
    </location>
</feature>
<dbReference type="AlphaFoldDB" id="A0A316GB97"/>
<dbReference type="GO" id="GO:0006826">
    <property type="term" value="P:iron ion transport"/>
    <property type="evidence" value="ECO:0007669"/>
    <property type="project" value="InterPro"/>
</dbReference>
<gene>
    <name evidence="2" type="ORF">C7455_110109</name>
</gene>
<comment type="caution">
    <text evidence="2">The sequence shown here is derived from an EMBL/GenBank/DDBJ whole genome shotgun (WGS) entry which is preliminary data.</text>
</comment>
<proteinExistence type="predicted"/>
<dbReference type="EMBL" id="QGGW01000010">
    <property type="protein sequence ID" value="PWK58168.1"/>
    <property type="molecule type" value="Genomic_DNA"/>
</dbReference>
<dbReference type="Pfam" id="PF05171">
    <property type="entry name" value="HemS"/>
    <property type="match status" value="2"/>
</dbReference>
<dbReference type="Proteomes" id="UP000245708">
    <property type="component" value="Unassembled WGS sequence"/>
</dbReference>
<dbReference type="InterPro" id="IPR007845">
    <property type="entry name" value="HemS/ChuX_dom"/>
</dbReference>
<dbReference type="CDD" id="cd16830">
    <property type="entry name" value="HemS-like_N"/>
    <property type="match status" value="1"/>
</dbReference>
<evidence type="ECO:0000313" key="3">
    <source>
        <dbReference type="Proteomes" id="UP000245708"/>
    </source>
</evidence>
<dbReference type="Gene3D" id="3.40.1570.10">
    <property type="entry name" value="HemS/ChuS/ChuX like domains"/>
    <property type="match status" value="2"/>
</dbReference>
<accession>A0A316GB97</accession>
<evidence type="ECO:0000313" key="2">
    <source>
        <dbReference type="EMBL" id="PWK58168.1"/>
    </source>
</evidence>
<reference evidence="2 3" key="1">
    <citation type="submission" date="2018-05" db="EMBL/GenBank/DDBJ databases">
        <title>Genomic Encyclopedia of Type Strains, Phase IV (KMG-IV): sequencing the most valuable type-strain genomes for metagenomic binning, comparative biology and taxonomic classification.</title>
        <authorList>
            <person name="Goeker M."/>
        </authorList>
    </citation>
    <scope>NUCLEOTIDE SEQUENCE [LARGE SCALE GENOMIC DNA]</scope>
    <source>
        <strain evidence="2 3">DSM 16097</strain>
    </source>
</reference>
<feature type="domain" description="Haemin-degrading HemS/ChuX" evidence="1">
    <location>
        <begin position="212"/>
        <end position="342"/>
    </location>
</feature>
<dbReference type="SUPFAM" id="SSF144064">
    <property type="entry name" value="Heme iron utilization protein-like"/>
    <property type="match status" value="1"/>
</dbReference>
<protein>
    <submittedName>
        <fullName evidence="2">Putative hemin transport protein</fullName>
    </submittedName>
</protein>
<organism evidence="2 3">
    <name type="scientific">Roseicyclus mahoneyensis</name>
    <dbReference type="NCBI Taxonomy" id="164332"/>
    <lineage>
        <taxon>Bacteria</taxon>
        <taxon>Pseudomonadati</taxon>
        <taxon>Pseudomonadota</taxon>
        <taxon>Alphaproteobacteria</taxon>
        <taxon>Rhodobacterales</taxon>
        <taxon>Roseobacteraceae</taxon>
        <taxon>Roseicyclus</taxon>
    </lineage>
</organism>
<dbReference type="CDD" id="cd16831">
    <property type="entry name" value="HemS-like_C"/>
    <property type="match status" value="1"/>
</dbReference>
<sequence length="351" mass="37726">MPLADPCTRPSPADLRKAMADATLRPRDLALSLGVTEADLLAAQVGHGATRIAAHPDRMMPTVCRLGEVMALTRNGAAVHERTGTYGAFHPGDHAAMILGPEIDLRIFPAHWVHGFATRNDTGTGPSRSLQVFDASGTAVHKIYPRAGTDLAAWDRAVADLATGDTADRLVLSPPAPVEAAKPRPDKAAELREAWAAMTDTHQFLRLVARLKMNRLGAYRIAGAPFAVPLDPSALNTALIACAEAAMPVMIFVGNSGCIQIHSGPIVTLREMGPWQNVLDPRFNLHLRLDQVHEVWLVEKPTRRGPAHSLEAFTAEGALILQLFGYRKEGQEHTEAFAQMAAGLPRLAGAT</sequence>
<dbReference type="InterPro" id="IPR053733">
    <property type="entry name" value="Heme_Transport_Util_sf"/>
</dbReference>
<name>A0A316GB97_9RHOB</name>
<evidence type="ECO:0000259" key="1">
    <source>
        <dbReference type="Pfam" id="PF05171"/>
    </source>
</evidence>